<organism evidence="3 4">
    <name type="scientific">Haloechinothrix alba</name>
    <dbReference type="NCBI Taxonomy" id="664784"/>
    <lineage>
        <taxon>Bacteria</taxon>
        <taxon>Bacillati</taxon>
        <taxon>Actinomycetota</taxon>
        <taxon>Actinomycetes</taxon>
        <taxon>Pseudonocardiales</taxon>
        <taxon>Pseudonocardiaceae</taxon>
        <taxon>Haloechinothrix</taxon>
    </lineage>
</organism>
<dbReference type="SUPFAM" id="SSF90002">
    <property type="entry name" value="Hypothetical protein YjiA, C-terminal domain"/>
    <property type="match status" value="1"/>
</dbReference>
<dbReference type="Pfam" id="PF02492">
    <property type="entry name" value="cobW"/>
    <property type="match status" value="1"/>
</dbReference>
<dbReference type="NCBIfam" id="NF047431">
    <property type="entry name" value="hiber_recruit"/>
    <property type="match status" value="1"/>
</dbReference>
<dbReference type="Proteomes" id="UP000198348">
    <property type="component" value="Unassembled WGS sequence"/>
</dbReference>
<feature type="domain" description="CobW C-terminal" evidence="2">
    <location>
        <begin position="250"/>
        <end position="366"/>
    </location>
</feature>
<evidence type="ECO:0000313" key="4">
    <source>
        <dbReference type="Proteomes" id="UP000198348"/>
    </source>
</evidence>
<dbReference type="RefSeq" id="WP_089301371.1">
    <property type="nucleotide sequence ID" value="NZ_FZNW01000009.1"/>
</dbReference>
<feature type="region of interest" description="Disordered" evidence="1">
    <location>
        <begin position="389"/>
        <end position="419"/>
    </location>
</feature>
<evidence type="ECO:0000256" key="1">
    <source>
        <dbReference type="SAM" id="MobiDB-lite"/>
    </source>
</evidence>
<dbReference type="Gene3D" id="3.40.50.300">
    <property type="entry name" value="P-loop containing nucleotide triphosphate hydrolases"/>
    <property type="match status" value="1"/>
</dbReference>
<dbReference type="InterPro" id="IPR003495">
    <property type="entry name" value="CobW/HypB/UreG_nucleotide-bd"/>
</dbReference>
<protein>
    <submittedName>
        <fullName evidence="3">GTPase, G3E family</fullName>
    </submittedName>
</protein>
<dbReference type="Pfam" id="PF07683">
    <property type="entry name" value="CobW_C"/>
    <property type="match status" value="1"/>
</dbReference>
<keyword evidence="4" id="KW-1185">Reference proteome</keyword>
<dbReference type="InterPro" id="IPR051927">
    <property type="entry name" value="Zn_Chap_cDPG_Synth"/>
</dbReference>
<evidence type="ECO:0000259" key="2">
    <source>
        <dbReference type="SMART" id="SM00833"/>
    </source>
</evidence>
<feature type="region of interest" description="Disordered" evidence="1">
    <location>
        <begin position="215"/>
        <end position="239"/>
    </location>
</feature>
<name>A0A238X7Q0_9PSEU</name>
<gene>
    <name evidence="3" type="ORF">SAMN06265360_109129</name>
</gene>
<dbReference type="SMART" id="SM00833">
    <property type="entry name" value="CobW_C"/>
    <property type="match status" value="1"/>
</dbReference>
<dbReference type="EMBL" id="FZNW01000009">
    <property type="protein sequence ID" value="SNR54648.1"/>
    <property type="molecule type" value="Genomic_DNA"/>
</dbReference>
<proteinExistence type="predicted"/>
<reference evidence="4" key="1">
    <citation type="submission" date="2017-06" db="EMBL/GenBank/DDBJ databases">
        <authorList>
            <person name="Varghese N."/>
            <person name="Submissions S."/>
        </authorList>
    </citation>
    <scope>NUCLEOTIDE SEQUENCE [LARGE SCALE GENOMIC DNA]</scope>
    <source>
        <strain evidence="4">DSM 45207</strain>
    </source>
</reference>
<dbReference type="AlphaFoldDB" id="A0A238X7Q0"/>
<accession>A0A238X7Q0</accession>
<evidence type="ECO:0000313" key="3">
    <source>
        <dbReference type="EMBL" id="SNR54648.1"/>
    </source>
</evidence>
<dbReference type="PANTHER" id="PTHR43603">
    <property type="entry name" value="COBW DOMAIN-CONTAINING PROTEIN DDB_G0274527"/>
    <property type="match status" value="1"/>
</dbReference>
<dbReference type="PANTHER" id="PTHR43603:SF1">
    <property type="entry name" value="ZINC-REGULATED GTPASE METALLOPROTEIN ACTIVATOR 1"/>
    <property type="match status" value="1"/>
</dbReference>
<dbReference type="OrthoDB" id="9808822at2"/>
<dbReference type="InterPro" id="IPR011629">
    <property type="entry name" value="CobW-like_C"/>
</dbReference>
<dbReference type="InterPro" id="IPR027417">
    <property type="entry name" value="P-loop_NTPase"/>
</dbReference>
<sequence>MPEQPRTPVVLITGISPAASVDLGAELRTVPGTVVIHHDLRSITEGVVRRRVQCGARDELTALELAHGCVSCTMREDLLPLLCTLAGDPGVARIVVRLDEAMEPEPVCYAIANVLVNGRAAGDLVEVEGVLATVDLASWFDDVTGEDLLCDRGMQASPEDERTVAQLAATQVEFADVLVCAGQAPDTWTAARTDAVLDRLAPGVPRLPLGEVRGTSAVSTVPGDARRGRLTDMHGPVLRGQPPLEVDSGVATVLFTDPRPFHPERLHEAIDVLLDGVVRTTGRAWVASRPDAALWMESAGGGMGVGHAGGWIAGEDGPDWDDVSDERRAMAWLRWHPRFGDRAQELVITTHRTPPDEITSALTRALLTDEEIAAGPAVWATYPDPFGDWHEDPCEEVEVPDGHSEAGTARNQEETGPNQ</sequence>